<keyword evidence="1" id="KW-0813">Transport</keyword>
<dbReference type="InterPro" id="IPR003744">
    <property type="entry name" value="YhhQ"/>
</dbReference>
<evidence type="ECO:0000256" key="1">
    <source>
        <dbReference type="HAMAP-Rule" id="MF_02088"/>
    </source>
</evidence>
<feature type="transmembrane region" description="Helical" evidence="1">
    <location>
        <begin position="43"/>
        <end position="61"/>
    </location>
</feature>
<dbReference type="PANTHER" id="PTHR34300:SF2">
    <property type="entry name" value="QUEUOSINE PRECURSOR TRANSPORTER-RELATED"/>
    <property type="match status" value="1"/>
</dbReference>
<protein>
    <recommendedName>
        <fullName evidence="1">Probable queuosine precursor transporter</fullName>
        <shortName evidence="1">Q precursor transporter</shortName>
    </recommendedName>
</protein>
<organism evidence="2 3">
    <name type="scientific">Ignisphaera aggregans</name>
    <dbReference type="NCBI Taxonomy" id="334771"/>
    <lineage>
        <taxon>Archaea</taxon>
        <taxon>Thermoproteota</taxon>
        <taxon>Thermoprotei</taxon>
        <taxon>Desulfurococcales</taxon>
        <taxon>Desulfurococcaceae</taxon>
        <taxon>Ignisphaera</taxon>
    </lineage>
</organism>
<comment type="similarity">
    <text evidence="1">Belongs to the vitamin uptake transporter (VUT/ECF) (TC 2.A.88) family. Q precursor transporter subfamily.</text>
</comment>
<keyword evidence="1" id="KW-1133">Transmembrane helix</keyword>
<dbReference type="NCBIfam" id="TIGR00697">
    <property type="entry name" value="queuosine precursor transporter"/>
    <property type="match status" value="1"/>
</dbReference>
<comment type="subcellular location">
    <subcellularLocation>
        <location evidence="1">Cell membrane</location>
        <topology evidence="1">Multi-pass membrane protein</topology>
    </subcellularLocation>
</comment>
<comment type="function">
    <text evidence="1">Involved in the import of queuosine (Q) precursors, required for Q precursor salvage.</text>
</comment>
<feature type="transmembrane region" description="Helical" evidence="1">
    <location>
        <begin position="190"/>
        <end position="212"/>
    </location>
</feature>
<proteinExistence type="inferred from homology"/>
<dbReference type="AlphaFoldDB" id="A0A832YWV2"/>
<dbReference type="Proteomes" id="UP000605805">
    <property type="component" value="Unassembled WGS sequence"/>
</dbReference>
<comment type="caution">
    <text evidence="2">The sequence shown here is derived from an EMBL/GenBank/DDBJ whole genome shotgun (WGS) entry which is preliminary data.</text>
</comment>
<keyword evidence="1" id="KW-0812">Transmembrane</keyword>
<feature type="transmembrane region" description="Helical" evidence="1">
    <location>
        <begin position="15"/>
        <end position="36"/>
    </location>
</feature>
<dbReference type="PANTHER" id="PTHR34300">
    <property type="entry name" value="QUEUOSINE PRECURSOR TRANSPORTER-RELATED"/>
    <property type="match status" value="1"/>
</dbReference>
<dbReference type="HAMAP" id="MF_02088">
    <property type="entry name" value="Q_prec_transport"/>
    <property type="match status" value="1"/>
</dbReference>
<gene>
    <name evidence="2" type="ORF">EYH02_00945</name>
</gene>
<evidence type="ECO:0000313" key="2">
    <source>
        <dbReference type="EMBL" id="HIP56628.1"/>
    </source>
</evidence>
<dbReference type="Pfam" id="PF02592">
    <property type="entry name" value="Vut_1"/>
    <property type="match status" value="1"/>
</dbReference>
<sequence>MKSQNSATPLTERDIAVIAVLSGVFGAAIVFANIAAGIKLINILGFIVPAGTIAYCLTFPITDIVDDVYGRRIAHFIVWAGLAAELSLLMLIGLDYLMPPLEVTQQRLFERVFAPQLRIVLASIIAYLASQHHDVWAFWKWKQLTRGKYLWLRNNASTTVSQFIDSALFTTIAFYGVVELNTLLNMIFSMWLVKVGIAVLDTPFVYLGVALLKRIGTVPTPSNVTDLSSEVRLR</sequence>
<dbReference type="EMBL" id="DQTV01000020">
    <property type="protein sequence ID" value="HIP56628.1"/>
    <property type="molecule type" value="Genomic_DNA"/>
</dbReference>
<feature type="transmembrane region" description="Helical" evidence="1">
    <location>
        <begin position="159"/>
        <end position="178"/>
    </location>
</feature>
<name>A0A832YWV2_9CREN</name>
<reference evidence="2" key="1">
    <citation type="journal article" date="2020" name="ISME J.">
        <title>Gammaproteobacteria mediating utilization of methyl-, sulfur- and petroleum organic compounds in deep ocean hydrothermal plumes.</title>
        <authorList>
            <person name="Zhou Z."/>
            <person name="Liu Y."/>
            <person name="Pan J."/>
            <person name="Cron B.R."/>
            <person name="Toner B.M."/>
            <person name="Anantharaman K."/>
            <person name="Breier J.A."/>
            <person name="Dick G.J."/>
            <person name="Li M."/>
        </authorList>
    </citation>
    <scope>NUCLEOTIDE SEQUENCE</scope>
    <source>
        <strain evidence="2">SZUA-1435</strain>
    </source>
</reference>
<dbReference type="GO" id="GO:0005886">
    <property type="term" value="C:plasma membrane"/>
    <property type="evidence" value="ECO:0007669"/>
    <property type="project" value="UniProtKB-SubCell"/>
</dbReference>
<keyword evidence="1" id="KW-0472">Membrane</keyword>
<dbReference type="GO" id="GO:0022857">
    <property type="term" value="F:transmembrane transporter activity"/>
    <property type="evidence" value="ECO:0007669"/>
    <property type="project" value="UniProtKB-UniRule"/>
</dbReference>
<accession>A0A832YWV2</accession>
<keyword evidence="1" id="KW-1003">Cell membrane</keyword>
<evidence type="ECO:0000313" key="3">
    <source>
        <dbReference type="Proteomes" id="UP000605805"/>
    </source>
</evidence>
<feature type="transmembrane region" description="Helical" evidence="1">
    <location>
        <begin position="73"/>
        <end position="98"/>
    </location>
</feature>